<proteinExistence type="predicted"/>
<dbReference type="OMA" id="IMIAFRE"/>
<dbReference type="Proteomes" id="UP000030746">
    <property type="component" value="Unassembled WGS sequence"/>
</dbReference>
<keyword evidence="3" id="KW-1185">Reference proteome</keyword>
<dbReference type="EMBL" id="KB200938">
    <property type="protein sequence ID" value="ESO99723.1"/>
    <property type="molecule type" value="Genomic_DNA"/>
</dbReference>
<dbReference type="PANTHER" id="PTHR33487:SF1">
    <property type="entry name" value="CILIA- AND FLAGELLA-ASSOCIATED PROTEIN 54"/>
    <property type="match status" value="1"/>
</dbReference>
<dbReference type="InterPro" id="IPR027912">
    <property type="entry name" value="CFAP54"/>
</dbReference>
<evidence type="ECO:0000313" key="3">
    <source>
        <dbReference type="Proteomes" id="UP000030746"/>
    </source>
</evidence>
<dbReference type="RefSeq" id="XP_009049582.1">
    <property type="nucleotide sequence ID" value="XM_009051334.1"/>
</dbReference>
<dbReference type="CTD" id="20250847"/>
<organism evidence="2 3">
    <name type="scientific">Lottia gigantea</name>
    <name type="common">Giant owl limpet</name>
    <dbReference type="NCBI Taxonomy" id="225164"/>
    <lineage>
        <taxon>Eukaryota</taxon>
        <taxon>Metazoa</taxon>
        <taxon>Spiralia</taxon>
        <taxon>Lophotrochozoa</taxon>
        <taxon>Mollusca</taxon>
        <taxon>Gastropoda</taxon>
        <taxon>Patellogastropoda</taxon>
        <taxon>Lottioidea</taxon>
        <taxon>Lottiidae</taxon>
        <taxon>Lottia</taxon>
    </lineage>
</organism>
<dbReference type="GeneID" id="20250847"/>
<feature type="region of interest" description="Disordered" evidence="1">
    <location>
        <begin position="516"/>
        <end position="549"/>
    </location>
</feature>
<dbReference type="STRING" id="225164.V4A713"/>
<dbReference type="HOGENOM" id="CLU_009090_0_0_1"/>
<dbReference type="KEGG" id="lgi:LOTGIDRAFT_238728"/>
<dbReference type="PANTHER" id="PTHR33487">
    <property type="entry name" value="CILIA- AND FLAGELLA-ASSOCIATED PROTEIN 54"/>
    <property type="match status" value="1"/>
</dbReference>
<dbReference type="OrthoDB" id="2104158at2759"/>
<dbReference type="GO" id="GO:0060271">
    <property type="term" value="P:cilium assembly"/>
    <property type="evidence" value="ECO:0007669"/>
    <property type="project" value="TreeGrafter"/>
</dbReference>
<evidence type="ECO:0000313" key="2">
    <source>
        <dbReference type="EMBL" id="ESO99723.1"/>
    </source>
</evidence>
<reference evidence="2 3" key="1">
    <citation type="journal article" date="2013" name="Nature">
        <title>Insights into bilaterian evolution from three spiralian genomes.</title>
        <authorList>
            <person name="Simakov O."/>
            <person name="Marletaz F."/>
            <person name="Cho S.J."/>
            <person name="Edsinger-Gonzales E."/>
            <person name="Havlak P."/>
            <person name="Hellsten U."/>
            <person name="Kuo D.H."/>
            <person name="Larsson T."/>
            <person name="Lv J."/>
            <person name="Arendt D."/>
            <person name="Savage R."/>
            <person name="Osoegawa K."/>
            <person name="de Jong P."/>
            <person name="Grimwood J."/>
            <person name="Chapman J.A."/>
            <person name="Shapiro H."/>
            <person name="Aerts A."/>
            <person name="Otillar R.P."/>
            <person name="Terry A.Y."/>
            <person name="Boore J.L."/>
            <person name="Grigoriev I.V."/>
            <person name="Lindberg D.R."/>
            <person name="Seaver E.C."/>
            <person name="Weisblat D.A."/>
            <person name="Putnam N.H."/>
            <person name="Rokhsar D.S."/>
        </authorList>
    </citation>
    <scope>NUCLEOTIDE SEQUENCE [LARGE SCALE GENOMIC DNA]</scope>
</reference>
<dbReference type="AlphaFoldDB" id="V4A713"/>
<sequence>MAAFLNSAAASTTNKGKSSAYYGATLAKDKNNPVFQALNSEIKIIYNHIKKRSDPKYIKPDNESCSRCSDTIFELWNRFEPKLQKNIYYKKLLEMGDTLLSMKEYKLALWQCYERYLLRFDCGNFLDISEGRELEEIFFSDGFETEESGFTFRALMGKSICLYQMIKGNDDKLQNKQSVDKCLQILSFLRLLMQIILPKERLCWLIYNGSIHIYTISRHLMSLGHSAQVLEYVIWASVCMETSIPLVSVKYLTWRSTLYTAVCQCYYDCKSPQHAEAFARRGLAKINELNQLERMSNSVQSPQSTVAFRQATIKMAIMVFKRSVFETRRKPKGLLRPKTRANYKDVVNGGWPRTLTEKLMNEMFEGSAAQFLALIETLTDSNRRIILTGPPAQDNEPEILDVYVELFMAGQELLAGGGGLKPSGPKAQSVIGMPPLSGVTEFTSLMESAVLGIDGIPIHSVIKFMKLAFNYEYWDLFDNLVEPVRAYLSITSVANYQWYEKLLELLLAMEKLSHSKKQSKKKETGNEEVPEDEHPPLNPNVASAPGTSMKSTSMNDDHINLADILLSIISGPFQKKDIEMDIIVDSALILWNKCKTVFHKYQTGSVENPRYIQKMDQPYKWMYLLDTVHQTLCWCGISSVDPSLMAEVVIRLAMLYESSAYLDTSDGLRLRKESVSEGKSSSDPSSIFPKIIKEKSGMKDSKTTLTDIGLTEINHSRISMMSSPANLTAKRQLDQAKSILELGLKDMSYARQAVALNDGKSIADVCWVKSVLNDTSKLLPGELNPEVFSHQMNQEVSEVDEDCHGDDLVPDSMKESATTVWNTVKDLHLELILMYHRVCLKLASLKQLDASSKPKPVNSKTKVKENKEEAQIDSNKILKSGEDYENVLNVEDLTTQCKKNYIYKALLFMENALLSTSGVSYNGKQKKLLEESLALIQKAQLEEKRTFLENRSYPEDVRPSKVPPPPILMCRTDTTMVFKPATFIPVTGEKVAWFRIYARNSTGSNVKVRLNDYHLPGTGNQVPVGHDEITVSGLIPNERYVFAVSAYDGSGKMIGGIGETSKPILASHPLPILMTYAFLAQISYQVGYYDVTRQAFDVLWEHFIMEKPAPCGVTHITPVKKDFKLTLHK</sequence>
<gene>
    <name evidence="2" type="ORF">LOTGIDRAFT_238728</name>
</gene>
<accession>V4A713</accession>
<protein>
    <recommendedName>
        <fullName evidence="4">Fibronectin type-III domain-containing protein</fullName>
    </recommendedName>
</protein>
<dbReference type="Pfam" id="PF14858">
    <property type="entry name" value="CFAP54_N"/>
    <property type="match status" value="1"/>
</dbReference>
<evidence type="ECO:0000256" key="1">
    <source>
        <dbReference type="SAM" id="MobiDB-lite"/>
    </source>
</evidence>
<name>V4A713_LOTGI</name>
<evidence type="ECO:0008006" key="4">
    <source>
        <dbReference type="Google" id="ProtNLM"/>
    </source>
</evidence>